<keyword evidence="2" id="KW-1185">Reference proteome</keyword>
<dbReference type="EMBL" id="CABFOC020000035">
    <property type="protein sequence ID" value="CAH0050566.1"/>
    <property type="molecule type" value="Genomic_DNA"/>
</dbReference>
<name>A0A9N9Z7W0_9HYPO</name>
<dbReference type="OrthoDB" id="10577860at2759"/>
<reference evidence="1" key="1">
    <citation type="submission" date="2021-10" db="EMBL/GenBank/DDBJ databases">
        <authorList>
            <person name="Piombo E."/>
        </authorList>
    </citation>
    <scope>NUCLEOTIDE SEQUENCE</scope>
</reference>
<comment type="caution">
    <text evidence="1">The sequence shown here is derived from an EMBL/GenBank/DDBJ whole genome shotgun (WGS) entry which is preliminary data.</text>
</comment>
<dbReference type="Proteomes" id="UP000775872">
    <property type="component" value="Unassembled WGS sequence"/>
</dbReference>
<gene>
    <name evidence="1" type="ORF">CSOL1703_00002539</name>
</gene>
<proteinExistence type="predicted"/>
<sequence>MVKPNTTDDQYSDVYGLTQAELEDLEFEADIINQDWVEATRKMFAGYTIYVYYGSSLKLNIKSAKHLPSSFTARTIIITSPGTFYSQLFKKTYLPIVFTDSDGDIEIGDIEDDPTDADMMIVKGGQTVQPEDATEWRRNKKRVYEQDVAPRNYKEASRHTATHVLIQYK</sequence>
<evidence type="ECO:0000313" key="1">
    <source>
        <dbReference type="EMBL" id="CAH0050566.1"/>
    </source>
</evidence>
<organism evidence="1 2">
    <name type="scientific">Clonostachys solani</name>
    <dbReference type="NCBI Taxonomy" id="160281"/>
    <lineage>
        <taxon>Eukaryota</taxon>
        <taxon>Fungi</taxon>
        <taxon>Dikarya</taxon>
        <taxon>Ascomycota</taxon>
        <taxon>Pezizomycotina</taxon>
        <taxon>Sordariomycetes</taxon>
        <taxon>Hypocreomycetidae</taxon>
        <taxon>Hypocreales</taxon>
        <taxon>Bionectriaceae</taxon>
        <taxon>Clonostachys</taxon>
    </lineage>
</organism>
<evidence type="ECO:0000313" key="2">
    <source>
        <dbReference type="Proteomes" id="UP000775872"/>
    </source>
</evidence>
<dbReference type="AlphaFoldDB" id="A0A9N9Z7W0"/>
<accession>A0A9N9Z7W0</accession>
<protein>
    <submittedName>
        <fullName evidence="1">Uncharacterized protein</fullName>
    </submittedName>
</protein>